<evidence type="ECO:0000313" key="7">
    <source>
        <dbReference type="EMBL" id="HIX56088.1"/>
    </source>
</evidence>
<keyword evidence="3" id="KW-0238">DNA-binding</keyword>
<feature type="domain" description="Probable transposase IS891/IS1136/IS1341" evidence="5">
    <location>
        <begin position="197"/>
        <end position="290"/>
    </location>
</feature>
<organism evidence="7 8">
    <name type="scientific">Candidatus Anaerobiospirillum pullistercoris</name>
    <dbReference type="NCBI Taxonomy" id="2838452"/>
    <lineage>
        <taxon>Bacteria</taxon>
        <taxon>Pseudomonadati</taxon>
        <taxon>Pseudomonadota</taxon>
        <taxon>Gammaproteobacteria</taxon>
        <taxon>Aeromonadales</taxon>
        <taxon>Succinivibrionaceae</taxon>
        <taxon>Anaerobiospirillum</taxon>
    </lineage>
</organism>
<evidence type="ECO:0000256" key="1">
    <source>
        <dbReference type="ARBA" id="ARBA00008761"/>
    </source>
</evidence>
<dbReference type="InterPro" id="IPR010095">
    <property type="entry name" value="Cas12f1-like_TNB"/>
</dbReference>
<dbReference type="GO" id="GO:0032196">
    <property type="term" value="P:transposition"/>
    <property type="evidence" value="ECO:0007669"/>
    <property type="project" value="UniProtKB-KW"/>
</dbReference>
<proteinExistence type="inferred from homology"/>
<dbReference type="NCBIfam" id="TIGR01766">
    <property type="entry name" value="IS200/IS605 family accessory protein TnpB-like domain"/>
    <property type="match status" value="1"/>
</dbReference>
<evidence type="ECO:0000256" key="2">
    <source>
        <dbReference type="ARBA" id="ARBA00022578"/>
    </source>
</evidence>
<comment type="similarity">
    <text evidence="1">In the C-terminal section; belongs to the transposase 35 family.</text>
</comment>
<keyword evidence="4" id="KW-0233">DNA recombination</keyword>
<protein>
    <submittedName>
        <fullName evidence="7">Transposase</fullName>
    </submittedName>
</protein>
<dbReference type="InterPro" id="IPR001959">
    <property type="entry name" value="Transposase"/>
</dbReference>
<reference evidence="7" key="2">
    <citation type="submission" date="2021-04" db="EMBL/GenBank/DDBJ databases">
        <authorList>
            <person name="Gilroy R."/>
        </authorList>
    </citation>
    <scope>NUCLEOTIDE SEQUENCE</scope>
    <source>
        <strain evidence="7">USASDec5-558</strain>
    </source>
</reference>
<evidence type="ECO:0000256" key="3">
    <source>
        <dbReference type="ARBA" id="ARBA00023125"/>
    </source>
</evidence>
<dbReference type="Pfam" id="PF07282">
    <property type="entry name" value="Cas12f1-like_TNB"/>
    <property type="match status" value="1"/>
</dbReference>
<dbReference type="GO" id="GO:0006310">
    <property type="term" value="P:DNA recombination"/>
    <property type="evidence" value="ECO:0007669"/>
    <property type="project" value="UniProtKB-KW"/>
</dbReference>
<evidence type="ECO:0000259" key="6">
    <source>
        <dbReference type="Pfam" id="PF07282"/>
    </source>
</evidence>
<sequence length="438" mass="48686">MDRVQQILVRKGDANYGPCAELCSRAKRLGNCVAYHLRHLIFSQTSIGTKTLTDQDIRALYTTDYRAMPSAASAQRMTQIVFEQFVSFFAADAAYKKDPSKFTGKPKLPGYAKKYRTFYVGRNGYKIEDGLLTITGGKKVGLQPIKITCCQYQPFNEKAGLAQCGDLRICPKANCFVIEITYQKRSNLNQCALLNANDSLLVDLGVDNIAACISTKSGVPPLLVKGGALKSINQWYNKRMAELQAKRKFHHMASVALKRNNRIGDRVHKIAHIVVSYCLAYDLGRIVIGHNPYWKQGVNMGKVNNQKFCYIPHAKLIDNIKYLAEEYGINVIVREESYTSKASALDFDNMPAFYQQGAICQFSGERIKRGLYRAKSGKVINADLNGALNIGRKELGDEWLHNLLANGGLVDKPVVIRNLHAKADCGALLKAGQRSCGS</sequence>
<dbReference type="Proteomes" id="UP000886829">
    <property type="component" value="Unassembled WGS sequence"/>
</dbReference>
<accession>A0A9D1WBM6</accession>
<comment type="caution">
    <text evidence="7">The sequence shown here is derived from an EMBL/GenBank/DDBJ whole genome shotgun (WGS) entry which is preliminary data.</text>
</comment>
<gene>
    <name evidence="7" type="ORF">H9850_01275</name>
</gene>
<feature type="domain" description="Cas12f1-like TNB" evidence="6">
    <location>
        <begin position="313"/>
        <end position="390"/>
    </location>
</feature>
<evidence type="ECO:0000313" key="8">
    <source>
        <dbReference type="Proteomes" id="UP000886829"/>
    </source>
</evidence>
<evidence type="ECO:0000256" key="4">
    <source>
        <dbReference type="ARBA" id="ARBA00023172"/>
    </source>
</evidence>
<reference evidence="7" key="1">
    <citation type="journal article" date="2021" name="PeerJ">
        <title>Extensive microbial diversity within the chicken gut microbiome revealed by metagenomics and culture.</title>
        <authorList>
            <person name="Gilroy R."/>
            <person name="Ravi A."/>
            <person name="Getino M."/>
            <person name="Pursley I."/>
            <person name="Horton D.L."/>
            <person name="Alikhan N.F."/>
            <person name="Baker D."/>
            <person name="Gharbi K."/>
            <person name="Hall N."/>
            <person name="Watson M."/>
            <person name="Adriaenssens E.M."/>
            <person name="Foster-Nyarko E."/>
            <person name="Jarju S."/>
            <person name="Secka A."/>
            <person name="Antonio M."/>
            <person name="Oren A."/>
            <person name="Chaudhuri R.R."/>
            <person name="La Ragione R."/>
            <person name="Hildebrand F."/>
            <person name="Pallen M.J."/>
        </authorList>
    </citation>
    <scope>NUCLEOTIDE SEQUENCE</scope>
    <source>
        <strain evidence="7">USASDec5-558</strain>
    </source>
</reference>
<dbReference type="AlphaFoldDB" id="A0A9D1WBM6"/>
<evidence type="ECO:0000259" key="5">
    <source>
        <dbReference type="Pfam" id="PF01385"/>
    </source>
</evidence>
<dbReference type="GO" id="GO:0003677">
    <property type="term" value="F:DNA binding"/>
    <property type="evidence" value="ECO:0007669"/>
    <property type="project" value="UniProtKB-KW"/>
</dbReference>
<dbReference type="Pfam" id="PF01385">
    <property type="entry name" value="OrfB_IS605"/>
    <property type="match status" value="1"/>
</dbReference>
<dbReference type="EMBL" id="DXEV01000027">
    <property type="protein sequence ID" value="HIX56088.1"/>
    <property type="molecule type" value="Genomic_DNA"/>
</dbReference>
<name>A0A9D1WBM6_9GAMM</name>
<dbReference type="NCBIfam" id="NF040570">
    <property type="entry name" value="guided_TnpB"/>
    <property type="match status" value="1"/>
</dbReference>
<keyword evidence="2" id="KW-0815">Transposition</keyword>